<gene>
    <name evidence="1" type="ORF">FA707_00590</name>
</gene>
<evidence type="ECO:0000313" key="1">
    <source>
        <dbReference type="EMBL" id="QCI85556.1"/>
    </source>
</evidence>
<dbReference type="RefSeq" id="WP_136952402.1">
    <property type="nucleotide sequence ID" value="NZ_CP039712.1"/>
</dbReference>
<name>A0A4D7CSV8_9ENTE</name>
<organism evidence="1 2">
    <name type="scientific">Vagococcus zengguangii</name>
    <dbReference type="NCBI Taxonomy" id="2571750"/>
    <lineage>
        <taxon>Bacteria</taxon>
        <taxon>Bacillati</taxon>
        <taxon>Bacillota</taxon>
        <taxon>Bacilli</taxon>
        <taxon>Lactobacillales</taxon>
        <taxon>Enterococcaceae</taxon>
        <taxon>Vagococcus</taxon>
    </lineage>
</organism>
<protein>
    <submittedName>
        <fullName evidence="1">Uncharacterized protein</fullName>
    </submittedName>
</protein>
<dbReference type="KEGG" id="vao:FA707_00590"/>
<sequence length="285" mass="32876">MKLDEIFKDWIFRYQYIYNSRLTDKKKTRFIKSLFTDIMKFRQDVQIIEYNSDKGSSLRNIYVGDIETADEIVCTYYDTAPNFLGDYHLFDRNKQKASTTNFILLSSTLTILLGVVGTYLYIKFIADKFEFLSIQTLGLVGLYGLYFLMLSNVVKGNILNKNLIRNTSSILTILDLIRSTSNTKRAYAFIDDGCYGDRGLEPLLNQKKKRAKIIYLDSIGAQAPLHIEENIQINETQASENITYVFSANPSESDDYTAYFLSKKDLKEKKINIENISKLNDFLKG</sequence>
<evidence type="ECO:0000313" key="2">
    <source>
        <dbReference type="Proteomes" id="UP000298615"/>
    </source>
</evidence>
<dbReference type="AlphaFoldDB" id="A0A4D7CSV8"/>
<dbReference type="Proteomes" id="UP000298615">
    <property type="component" value="Chromosome"/>
</dbReference>
<keyword evidence="2" id="KW-1185">Reference proteome</keyword>
<accession>A0A4D7CSV8</accession>
<reference evidence="1 2" key="1">
    <citation type="submission" date="2019-04" db="EMBL/GenBank/DDBJ databases">
        <title>Vagococcus sp. nov., isolated from faeces of yaks (Bos grunniens).</title>
        <authorList>
            <person name="Ge Y."/>
        </authorList>
    </citation>
    <scope>NUCLEOTIDE SEQUENCE [LARGE SCALE GENOMIC DNA]</scope>
    <source>
        <strain evidence="1 2">MN-17</strain>
    </source>
</reference>
<dbReference type="OrthoDB" id="1920380at2"/>
<dbReference type="EMBL" id="CP039712">
    <property type="protein sequence ID" value="QCI85556.1"/>
    <property type="molecule type" value="Genomic_DNA"/>
</dbReference>
<proteinExistence type="predicted"/>